<evidence type="ECO:0000313" key="2">
    <source>
        <dbReference type="Proteomes" id="UP001054945"/>
    </source>
</evidence>
<accession>A0AAV4PUU4</accession>
<dbReference type="AlphaFoldDB" id="A0AAV4PUU4"/>
<comment type="caution">
    <text evidence="1">The sequence shown here is derived from an EMBL/GenBank/DDBJ whole genome shotgun (WGS) entry which is preliminary data.</text>
</comment>
<name>A0AAV4PUU4_CAEEX</name>
<sequence>MNAPRPGGIGNLPLRSGVTSATDLSCSITEPGQRHKALNHSHSNSFTVARQFSNEPGAPDICHSGLRHMCKSNMDAAQWSWPALWVIQSFCGYGCWVKSTWGLP</sequence>
<organism evidence="1 2">
    <name type="scientific">Caerostris extrusa</name>
    <name type="common">Bark spider</name>
    <name type="synonym">Caerostris bankana</name>
    <dbReference type="NCBI Taxonomy" id="172846"/>
    <lineage>
        <taxon>Eukaryota</taxon>
        <taxon>Metazoa</taxon>
        <taxon>Ecdysozoa</taxon>
        <taxon>Arthropoda</taxon>
        <taxon>Chelicerata</taxon>
        <taxon>Arachnida</taxon>
        <taxon>Araneae</taxon>
        <taxon>Araneomorphae</taxon>
        <taxon>Entelegynae</taxon>
        <taxon>Araneoidea</taxon>
        <taxon>Araneidae</taxon>
        <taxon>Caerostris</taxon>
    </lineage>
</organism>
<reference evidence="1 2" key="1">
    <citation type="submission" date="2021-06" db="EMBL/GenBank/DDBJ databases">
        <title>Caerostris extrusa draft genome.</title>
        <authorList>
            <person name="Kono N."/>
            <person name="Arakawa K."/>
        </authorList>
    </citation>
    <scope>NUCLEOTIDE SEQUENCE [LARGE SCALE GENOMIC DNA]</scope>
</reference>
<dbReference type="Proteomes" id="UP001054945">
    <property type="component" value="Unassembled WGS sequence"/>
</dbReference>
<keyword evidence="2" id="KW-1185">Reference proteome</keyword>
<protein>
    <submittedName>
        <fullName evidence="1">Uncharacterized protein</fullName>
    </submittedName>
</protein>
<evidence type="ECO:0000313" key="1">
    <source>
        <dbReference type="EMBL" id="GIX99948.1"/>
    </source>
</evidence>
<proteinExistence type="predicted"/>
<gene>
    <name evidence="1" type="ORF">CEXT_617711</name>
</gene>
<dbReference type="EMBL" id="BPLR01005117">
    <property type="protein sequence ID" value="GIX99948.1"/>
    <property type="molecule type" value="Genomic_DNA"/>
</dbReference>